<feature type="repeat" description="Hemopexin" evidence="24">
    <location>
        <begin position="426"/>
        <end position="469"/>
    </location>
</feature>
<dbReference type="SUPFAM" id="SSF50923">
    <property type="entry name" value="Hemopexin-like domain"/>
    <property type="match status" value="1"/>
</dbReference>
<dbReference type="PROSITE" id="PS51642">
    <property type="entry name" value="HEMOPEXIN_2"/>
    <property type="match status" value="4"/>
</dbReference>
<evidence type="ECO:0000256" key="17">
    <source>
        <dbReference type="ARBA" id="ARBA00023180"/>
    </source>
</evidence>
<dbReference type="InterPro" id="IPR006026">
    <property type="entry name" value="Peptidase_Metallo"/>
</dbReference>
<feature type="binding site" evidence="21">
    <location>
        <position position="383"/>
    </location>
    <ligand>
        <name>Ca(2+)</name>
        <dbReference type="ChEBI" id="CHEBI:29108"/>
        <label>5</label>
    </ligand>
</feature>
<keyword evidence="17" id="KW-0325">Glycoprotein</keyword>
<feature type="binding site" evidence="21">
    <location>
        <position position="194"/>
    </location>
    <ligand>
        <name>Ca(2+)</name>
        <dbReference type="ChEBI" id="CHEBI:29108"/>
        <label>2</label>
    </ligand>
</feature>
<feature type="binding site" evidence="21">
    <location>
        <position position="196"/>
    </location>
    <ligand>
        <name>Ca(2+)</name>
        <dbReference type="ChEBI" id="CHEBI:29108"/>
        <label>2</label>
    </ligand>
</feature>
<accession>A0A8T2KW56</accession>
<keyword evidence="7 20" id="KW-0479">Metal-binding</keyword>
<evidence type="ECO:0000256" key="6">
    <source>
        <dbReference type="ARBA" id="ARBA00022670"/>
    </source>
</evidence>
<evidence type="ECO:0000256" key="7">
    <source>
        <dbReference type="ARBA" id="ARBA00022723"/>
    </source>
</evidence>
<feature type="binding site" evidence="21">
    <location>
        <position position="200"/>
    </location>
    <ligand>
        <name>Ca(2+)</name>
        <dbReference type="ChEBI" id="CHEBI:29108"/>
        <label>3</label>
    </ligand>
</feature>
<evidence type="ECO:0000256" key="8">
    <source>
        <dbReference type="ARBA" id="ARBA00022729"/>
    </source>
</evidence>
<keyword evidence="25" id="KW-0812">Transmembrane</keyword>
<feature type="binding site" evidence="21">
    <location>
        <position position="170"/>
    </location>
    <ligand>
        <name>Zn(2+)</name>
        <dbReference type="ChEBI" id="CHEBI:29105"/>
        <label>1</label>
    </ligand>
</feature>
<feature type="disulfide bond" evidence="22">
    <location>
        <begin position="282"/>
        <end position="469"/>
    </location>
</feature>
<evidence type="ECO:0000256" key="5">
    <source>
        <dbReference type="ARBA" id="ARBA00022530"/>
    </source>
</evidence>
<dbReference type="Gene3D" id="2.110.10.10">
    <property type="entry name" value="Hemopexin-like domain"/>
    <property type="match status" value="1"/>
</dbReference>
<evidence type="ECO:0000256" key="10">
    <source>
        <dbReference type="ARBA" id="ARBA00022801"/>
    </source>
</evidence>
<comment type="cofactor">
    <cofactor evidence="21">
        <name>Zn(2+)</name>
        <dbReference type="ChEBI" id="CHEBI:29105"/>
    </cofactor>
    <text evidence="21">Binds 2 Zn(2+) ions per subunit.</text>
</comment>
<feature type="binding site" description="in inhibited form" evidence="21">
    <location>
        <position position="97"/>
    </location>
    <ligand>
        <name>Zn(2+)</name>
        <dbReference type="ChEBI" id="CHEBI:29105"/>
        <label>2</label>
        <note>catalytic</note>
    </ligand>
</feature>
<keyword evidence="25" id="KW-1133">Transmembrane helix</keyword>
<evidence type="ECO:0000256" key="4">
    <source>
        <dbReference type="ARBA" id="ARBA00022525"/>
    </source>
</evidence>
<dbReference type="InterPro" id="IPR024079">
    <property type="entry name" value="MetalloPept_cat_dom_sf"/>
</dbReference>
<dbReference type="GO" id="GO:0004222">
    <property type="term" value="F:metalloendopeptidase activity"/>
    <property type="evidence" value="ECO:0007669"/>
    <property type="project" value="InterPro"/>
</dbReference>
<evidence type="ECO:0000256" key="16">
    <source>
        <dbReference type="ARBA" id="ARBA00023157"/>
    </source>
</evidence>
<dbReference type="InterPro" id="IPR033739">
    <property type="entry name" value="M10A_MMP"/>
</dbReference>
<dbReference type="GO" id="GO:0031012">
    <property type="term" value="C:extracellular matrix"/>
    <property type="evidence" value="ECO:0007669"/>
    <property type="project" value="InterPro"/>
</dbReference>
<keyword evidence="8" id="KW-0732">Signal</keyword>
<sequence>MAGAGRIWLSVFVQAGVILAFPVFPAARPSDADLQFAEGYLEKFYGFKPQAGRQKRVAEFDSEGFPAKLKEMQQFFGLAESGELDQQTLTTMRKGRCGLSDAEQFGETMRWRSRTLTYRFSNYPPKMKPSQIRRVFKAAWRLWAQVTPLKFRRRARRDADIEISFSNKDHEDGAPFDGKGGVLAHAFLPGPGIGGDVHFDAEEDWTSNTTGYDIFAVAVHEFGHALGVSHSSDPGAVMYPAYNFAPHDEIQLSFQDVKDVQELYGESSVLLEKPPPRTPDKCDPDLSFDAVTGLQQEVVFFKDRFMWRTHTDFNEIGITLIRSLWTGIPTHLDGAYEDLTSYTMVFFKGSQYWEVKHLEVKDGYPKNISDFGFPSRIKSVDAALHFREYHVTVFFTGGECWRYDEEKQQMMDGYPKLISDEWPGVPSPIDASVAYKGFVYFFLGNLQLEFDLNLGRITNKMLANTWLKCRGQTNQHGHRRSFLSHTT</sequence>
<evidence type="ECO:0000256" key="22">
    <source>
        <dbReference type="PIRSR" id="PIRSR621190-3"/>
    </source>
</evidence>
<keyword evidence="11 20" id="KW-0862">Zinc</keyword>
<evidence type="ECO:0000256" key="1">
    <source>
        <dbReference type="ARBA" id="ARBA00004498"/>
    </source>
</evidence>
<feature type="binding site" evidence="21">
    <location>
        <position position="335"/>
    </location>
    <ligand>
        <name>Ca(2+)</name>
        <dbReference type="ChEBI" id="CHEBI:29108"/>
        <label>5</label>
    </ligand>
</feature>
<evidence type="ECO:0000259" key="26">
    <source>
        <dbReference type="SMART" id="SM00235"/>
    </source>
</evidence>
<protein>
    <recommendedName>
        <fullName evidence="3">Collagenase 3</fullName>
    </recommendedName>
    <alternativeName>
        <fullName evidence="18">Matrix metalloproteinase-13</fullName>
    </alternativeName>
</protein>
<dbReference type="InterPro" id="IPR000585">
    <property type="entry name" value="Hemopexin-like_dom"/>
</dbReference>
<dbReference type="KEGG" id="amex:103038957"/>
<keyword evidence="6" id="KW-0645">Protease</keyword>
<feature type="binding site" evidence="21">
    <location>
        <position position="172"/>
    </location>
    <ligand>
        <name>Zn(2+)</name>
        <dbReference type="ChEBI" id="CHEBI:29105"/>
        <label>1</label>
    </ligand>
</feature>
<feature type="binding site" evidence="21">
    <location>
        <position position="430"/>
    </location>
    <ligand>
        <name>Ca(2+)</name>
        <dbReference type="ChEBI" id="CHEBI:29108"/>
        <label>4</label>
    </ligand>
</feature>
<dbReference type="InterPro" id="IPR018487">
    <property type="entry name" value="Hemopexin-like_repeat"/>
</dbReference>
<dbReference type="InterPro" id="IPR002477">
    <property type="entry name" value="Peptidoglycan-bd-like"/>
</dbReference>
<feature type="binding site" evidence="21">
    <location>
        <position position="185"/>
    </location>
    <ligand>
        <name>Zn(2+)</name>
        <dbReference type="ChEBI" id="CHEBI:29105"/>
        <label>1</label>
    </ligand>
</feature>
<feature type="active site" evidence="19">
    <location>
        <position position="221"/>
    </location>
</feature>
<feature type="binding site" evidence="21">
    <location>
        <position position="203"/>
    </location>
    <ligand>
        <name>Ca(2+)</name>
        <dbReference type="ChEBI" id="CHEBI:29108"/>
        <label>1</label>
    </ligand>
</feature>
<evidence type="ECO:0000256" key="24">
    <source>
        <dbReference type="PROSITE-ProRule" id="PRU01011"/>
    </source>
</evidence>
<feature type="modified residue" description="Phosphotyrosine; by PKDCC" evidence="23">
    <location>
        <position position="364"/>
    </location>
</feature>
<feature type="binding site" evidence="21">
    <location>
        <position position="198"/>
    </location>
    <ligand>
        <name>Zn(2+)</name>
        <dbReference type="ChEBI" id="CHEBI:29105"/>
        <label>1</label>
    </ligand>
</feature>
<evidence type="ECO:0000256" key="20">
    <source>
        <dbReference type="PIRSR" id="PIRSR001191-2"/>
    </source>
</evidence>
<dbReference type="Pfam" id="PF00413">
    <property type="entry name" value="Peptidase_M10"/>
    <property type="match status" value="1"/>
</dbReference>
<dbReference type="SMART" id="SM00120">
    <property type="entry name" value="HX"/>
    <property type="match status" value="4"/>
</dbReference>
<evidence type="ECO:0000256" key="13">
    <source>
        <dbReference type="ARBA" id="ARBA00023049"/>
    </source>
</evidence>
<dbReference type="PANTHER" id="PTHR10201">
    <property type="entry name" value="MATRIX METALLOPROTEINASE"/>
    <property type="match status" value="1"/>
</dbReference>
<feature type="binding site" evidence="21">
    <location>
        <position position="238"/>
    </location>
    <ligand>
        <name>Zn(2+)</name>
        <dbReference type="ChEBI" id="CHEBI:29105"/>
        <label>2</label>
        <note>catalytic</note>
    </ligand>
</feature>
<evidence type="ECO:0000256" key="18">
    <source>
        <dbReference type="ARBA" id="ARBA00031807"/>
    </source>
</evidence>
<evidence type="ECO:0000256" key="19">
    <source>
        <dbReference type="PIRSR" id="PIRSR001191-1"/>
    </source>
</evidence>
<evidence type="ECO:0000256" key="23">
    <source>
        <dbReference type="PIRSR" id="PIRSR621190-4"/>
    </source>
</evidence>
<gene>
    <name evidence="27" type="primary">MMP18</name>
    <name evidence="27" type="ORF">AMEX_G23098</name>
</gene>
<dbReference type="AlphaFoldDB" id="A0A8T2KW56"/>
<dbReference type="SMART" id="SM00235">
    <property type="entry name" value="ZnMc"/>
    <property type="match status" value="1"/>
</dbReference>
<feature type="repeat" description="Hemopexin" evidence="24">
    <location>
        <begin position="329"/>
        <end position="375"/>
    </location>
</feature>
<keyword evidence="13" id="KW-0482">Metalloprotease</keyword>
<evidence type="ECO:0000256" key="9">
    <source>
        <dbReference type="ARBA" id="ARBA00022737"/>
    </source>
</evidence>
<dbReference type="EMBL" id="JAICCE010000020">
    <property type="protein sequence ID" value="KAG9263104.1"/>
    <property type="molecule type" value="Genomic_DNA"/>
</dbReference>
<keyword evidence="14" id="KW-0177">Collagen degradation</keyword>
<feature type="binding site" evidence="21">
    <location>
        <position position="178"/>
    </location>
    <ligand>
        <name>Ca(2+)</name>
        <dbReference type="ChEBI" id="CHEBI:29108"/>
        <label>3</label>
    </ligand>
</feature>
<feature type="repeat" description="Hemopexin" evidence="24">
    <location>
        <begin position="279"/>
        <end position="328"/>
    </location>
</feature>
<feature type="binding site" evidence="21">
    <location>
        <position position="177"/>
    </location>
    <ligand>
        <name>Ca(2+)</name>
        <dbReference type="ChEBI" id="CHEBI:29108"/>
        <label>3</label>
    </ligand>
</feature>
<dbReference type="InterPro" id="IPR036375">
    <property type="entry name" value="Hemopexin-like_dom_sf"/>
</dbReference>
<feature type="domain" description="Peptidase metallopeptidase" evidence="26">
    <location>
        <begin position="107"/>
        <end position="266"/>
    </location>
</feature>
<dbReference type="InterPro" id="IPR036365">
    <property type="entry name" value="PGBD-like_sf"/>
</dbReference>
<feature type="binding site" evidence="21">
    <location>
        <position position="160"/>
    </location>
    <ligand>
        <name>Ca(2+)</name>
        <dbReference type="ChEBI" id="CHEBI:29108"/>
        <label>2</label>
    </ligand>
</feature>
<feature type="binding site" evidence="21">
    <location>
        <position position="203"/>
    </location>
    <ligand>
        <name>Ca(2+)</name>
        <dbReference type="ChEBI" id="CHEBI:29108"/>
        <label>3</label>
    </ligand>
</feature>
<name>A0A8T2KW56_ASTMX</name>
<dbReference type="FunFam" id="3.40.390.10:FF:000007">
    <property type="entry name" value="Collagenase 3"/>
    <property type="match status" value="1"/>
</dbReference>
<feature type="transmembrane region" description="Helical" evidence="25">
    <location>
        <begin position="7"/>
        <end position="27"/>
    </location>
</feature>
<comment type="subcellular location">
    <subcellularLocation>
        <location evidence="1">Secreted</location>
        <location evidence="1">Extracellular space</location>
        <location evidence="1">Extracellular matrix</location>
    </subcellularLocation>
</comment>
<proteinExistence type="inferred from homology"/>
<keyword evidence="4" id="KW-0964">Secreted</keyword>
<evidence type="ECO:0000313" key="27">
    <source>
        <dbReference type="EMBL" id="KAG9263104.1"/>
    </source>
</evidence>
<dbReference type="SUPFAM" id="SSF55486">
    <property type="entry name" value="Metalloproteases ('zincins'), catalytic domain"/>
    <property type="match status" value="1"/>
</dbReference>
<keyword evidence="10" id="KW-0378">Hydrolase</keyword>
<evidence type="ECO:0000256" key="25">
    <source>
        <dbReference type="SAM" id="Phobius"/>
    </source>
</evidence>
<evidence type="ECO:0000256" key="14">
    <source>
        <dbReference type="ARBA" id="ARBA00023105"/>
    </source>
</evidence>
<dbReference type="GO" id="GO:0030574">
    <property type="term" value="P:collagen catabolic process"/>
    <property type="evidence" value="ECO:0007669"/>
    <property type="project" value="UniProtKB-KW"/>
</dbReference>
<evidence type="ECO:0000256" key="11">
    <source>
        <dbReference type="ARBA" id="ARBA00022833"/>
    </source>
</evidence>
<feature type="binding site" evidence="21">
    <location>
        <position position="333"/>
    </location>
    <ligand>
        <name>Ca(2+)</name>
        <dbReference type="ChEBI" id="CHEBI:29108"/>
        <label>4</label>
    </ligand>
</feature>
<keyword evidence="25" id="KW-0472">Membrane</keyword>
<dbReference type="SUPFAM" id="SSF47090">
    <property type="entry name" value="PGBD-like"/>
    <property type="match status" value="1"/>
</dbReference>
<dbReference type="PANTHER" id="PTHR10201:SF165">
    <property type="entry name" value="COLLAGENASE 3"/>
    <property type="match status" value="1"/>
</dbReference>
<dbReference type="Pfam" id="PF01471">
    <property type="entry name" value="PG_binding_1"/>
    <property type="match status" value="1"/>
</dbReference>
<dbReference type="GO" id="GO:0005615">
    <property type="term" value="C:extracellular space"/>
    <property type="evidence" value="ECO:0007669"/>
    <property type="project" value="TreeGrafter"/>
</dbReference>
<organism evidence="27 28">
    <name type="scientific">Astyanax mexicanus</name>
    <name type="common">Blind cave fish</name>
    <name type="synonym">Astyanax fasciatus mexicanus</name>
    <dbReference type="NCBI Taxonomy" id="7994"/>
    <lineage>
        <taxon>Eukaryota</taxon>
        <taxon>Metazoa</taxon>
        <taxon>Chordata</taxon>
        <taxon>Craniata</taxon>
        <taxon>Vertebrata</taxon>
        <taxon>Euteleostomi</taxon>
        <taxon>Actinopterygii</taxon>
        <taxon>Neopterygii</taxon>
        <taxon>Teleostei</taxon>
        <taxon>Ostariophysi</taxon>
        <taxon>Characiformes</taxon>
        <taxon>Characoidei</taxon>
        <taxon>Acestrorhamphidae</taxon>
        <taxon>Acestrorhamphinae</taxon>
        <taxon>Astyanax</taxon>
    </lineage>
</organism>
<keyword evidence="16 22" id="KW-1015">Disulfide bond</keyword>
<dbReference type="InterPro" id="IPR001818">
    <property type="entry name" value="Pept_M10_metallopeptidase"/>
</dbReference>
<dbReference type="GO" id="GO:0030198">
    <property type="term" value="P:extracellular matrix organization"/>
    <property type="evidence" value="ECO:0007669"/>
    <property type="project" value="TreeGrafter"/>
</dbReference>
<dbReference type="InterPro" id="IPR021190">
    <property type="entry name" value="Pept_M10A"/>
</dbReference>
<feature type="binding site" evidence="20">
    <location>
        <position position="220"/>
    </location>
    <ligand>
        <name>Zn(2+)</name>
        <dbReference type="ChEBI" id="CHEBI:29105"/>
        <label>2</label>
        <note>catalytic</note>
    </ligand>
</feature>
<feature type="binding site" evidence="20">
    <location>
        <position position="230"/>
    </location>
    <ligand>
        <name>Zn(2+)</name>
        <dbReference type="ChEBI" id="CHEBI:29105"/>
        <label>2</label>
        <note>catalytic</note>
    </ligand>
</feature>
<reference evidence="27 28" key="1">
    <citation type="submission" date="2021-07" db="EMBL/GenBank/DDBJ databases">
        <authorList>
            <person name="Imarazene B."/>
            <person name="Zahm M."/>
            <person name="Klopp C."/>
            <person name="Cabau C."/>
            <person name="Beille S."/>
            <person name="Jouanno E."/>
            <person name="Castinel A."/>
            <person name="Lluch J."/>
            <person name="Gil L."/>
            <person name="Kuchtly C."/>
            <person name="Lopez Roques C."/>
            <person name="Donnadieu C."/>
            <person name="Parrinello H."/>
            <person name="Journot L."/>
            <person name="Du K."/>
            <person name="Schartl M."/>
            <person name="Retaux S."/>
            <person name="Guiguen Y."/>
        </authorList>
    </citation>
    <scope>NUCLEOTIDE SEQUENCE [LARGE SCALE GENOMIC DNA]</scope>
    <source>
        <strain evidence="27">Pach_M1</strain>
        <tissue evidence="27">Testis</tissue>
    </source>
</reference>
<dbReference type="PIRSF" id="PIRSF001191">
    <property type="entry name" value="Peptidase_M10A_matrix"/>
    <property type="match status" value="1"/>
</dbReference>
<dbReference type="FunFam" id="2.110.10.10:FF:000002">
    <property type="entry name" value="Matrix metallopeptidase 3"/>
    <property type="match status" value="1"/>
</dbReference>
<evidence type="ECO:0000256" key="3">
    <source>
        <dbReference type="ARBA" id="ARBA00018037"/>
    </source>
</evidence>
<comment type="caution">
    <text evidence="27">The sequence shown here is derived from an EMBL/GenBank/DDBJ whole genome shotgun (WGS) entry which is preliminary data.</text>
</comment>
<evidence type="ECO:0000313" key="28">
    <source>
        <dbReference type="Proteomes" id="UP000752171"/>
    </source>
</evidence>
<dbReference type="Pfam" id="PF00045">
    <property type="entry name" value="Hemopexin"/>
    <property type="match status" value="3"/>
</dbReference>
<evidence type="ECO:0000256" key="15">
    <source>
        <dbReference type="ARBA" id="ARBA00023145"/>
    </source>
</evidence>
<dbReference type="GO" id="GO:0006508">
    <property type="term" value="P:proteolysis"/>
    <property type="evidence" value="ECO:0007669"/>
    <property type="project" value="UniProtKB-KW"/>
</dbReference>
<comment type="cofactor">
    <cofactor evidence="21">
        <name>Ca(2+)</name>
        <dbReference type="ChEBI" id="CHEBI:29108"/>
    </cofactor>
    <text evidence="21">Can bind about 5 Ca(2+) ions per subunit.</text>
</comment>
<evidence type="ECO:0000256" key="12">
    <source>
        <dbReference type="ARBA" id="ARBA00022837"/>
    </source>
</evidence>
<feature type="repeat" description="Hemopexin" evidence="24">
    <location>
        <begin position="377"/>
        <end position="425"/>
    </location>
</feature>
<dbReference type="Gene3D" id="3.40.390.10">
    <property type="entry name" value="Collagenase (Catalytic Domain)"/>
    <property type="match status" value="1"/>
</dbReference>
<keyword evidence="12 21" id="KW-0106">Calcium</keyword>
<evidence type="ECO:0000256" key="21">
    <source>
        <dbReference type="PIRSR" id="PIRSR621190-2"/>
    </source>
</evidence>
<keyword evidence="9" id="KW-0677">Repeat</keyword>
<keyword evidence="5" id="KW-0272">Extracellular matrix</keyword>
<keyword evidence="15" id="KW-0865">Zymogen</keyword>
<dbReference type="PRINTS" id="PR00138">
    <property type="entry name" value="MATRIXIN"/>
</dbReference>
<dbReference type="GO" id="GO:0008270">
    <property type="term" value="F:zinc ion binding"/>
    <property type="evidence" value="ECO:0007669"/>
    <property type="project" value="InterPro"/>
</dbReference>
<dbReference type="CDD" id="cd04278">
    <property type="entry name" value="ZnMc_MMP"/>
    <property type="match status" value="1"/>
</dbReference>
<comment type="similarity">
    <text evidence="2">Belongs to the peptidase M10A family.</text>
</comment>
<feature type="binding site" evidence="21">
    <location>
        <position position="289"/>
    </location>
    <ligand>
        <name>Ca(2+)</name>
        <dbReference type="ChEBI" id="CHEBI:29108"/>
        <label>4</label>
    </ligand>
</feature>
<dbReference type="CDD" id="cd00094">
    <property type="entry name" value="HX"/>
    <property type="match status" value="1"/>
</dbReference>
<evidence type="ECO:0000256" key="2">
    <source>
        <dbReference type="ARBA" id="ARBA00010370"/>
    </source>
</evidence>
<feature type="binding site" evidence="20">
    <location>
        <position position="224"/>
    </location>
    <ligand>
        <name>Zn(2+)</name>
        <dbReference type="ChEBI" id="CHEBI:29105"/>
        <label>2</label>
        <note>catalytic</note>
    </ligand>
</feature>
<dbReference type="Proteomes" id="UP000752171">
    <property type="component" value="Unassembled WGS sequence"/>
</dbReference>